<dbReference type="EMBL" id="REGN01000595">
    <property type="protein sequence ID" value="RNA40781.1"/>
    <property type="molecule type" value="Genomic_DNA"/>
</dbReference>
<organism evidence="1 2">
    <name type="scientific">Brachionus plicatilis</name>
    <name type="common">Marine rotifer</name>
    <name type="synonym">Brachionus muelleri</name>
    <dbReference type="NCBI Taxonomy" id="10195"/>
    <lineage>
        <taxon>Eukaryota</taxon>
        <taxon>Metazoa</taxon>
        <taxon>Spiralia</taxon>
        <taxon>Gnathifera</taxon>
        <taxon>Rotifera</taxon>
        <taxon>Eurotatoria</taxon>
        <taxon>Monogononta</taxon>
        <taxon>Pseudotrocha</taxon>
        <taxon>Ploima</taxon>
        <taxon>Brachionidae</taxon>
        <taxon>Brachionus</taxon>
    </lineage>
</organism>
<sequence length="69" mass="7739">MLPLFIPDLLHQIYLTDFSCPAPSRPTPFHSLSPPQALASFPQAARPLRPAVSTTEDYPIIQLFSFSRK</sequence>
<name>A0A3M7SY85_BRAPC</name>
<proteinExistence type="predicted"/>
<keyword evidence="2" id="KW-1185">Reference proteome</keyword>
<reference evidence="1 2" key="1">
    <citation type="journal article" date="2018" name="Sci. Rep.">
        <title>Genomic signatures of local adaptation to the degree of environmental predictability in rotifers.</title>
        <authorList>
            <person name="Franch-Gras L."/>
            <person name="Hahn C."/>
            <person name="Garcia-Roger E.M."/>
            <person name="Carmona M.J."/>
            <person name="Serra M."/>
            <person name="Gomez A."/>
        </authorList>
    </citation>
    <scope>NUCLEOTIDE SEQUENCE [LARGE SCALE GENOMIC DNA]</scope>
    <source>
        <strain evidence="1">HYR1</strain>
    </source>
</reference>
<comment type="caution">
    <text evidence="1">The sequence shown here is derived from an EMBL/GenBank/DDBJ whole genome shotgun (WGS) entry which is preliminary data.</text>
</comment>
<accession>A0A3M7SY85</accession>
<dbReference type="Proteomes" id="UP000276133">
    <property type="component" value="Unassembled WGS sequence"/>
</dbReference>
<gene>
    <name evidence="1" type="ORF">BpHYR1_031337</name>
</gene>
<protein>
    <submittedName>
        <fullName evidence="1">Uncharacterized protein</fullName>
    </submittedName>
</protein>
<evidence type="ECO:0000313" key="2">
    <source>
        <dbReference type="Proteomes" id="UP000276133"/>
    </source>
</evidence>
<dbReference type="AlphaFoldDB" id="A0A3M7SY85"/>
<evidence type="ECO:0000313" key="1">
    <source>
        <dbReference type="EMBL" id="RNA40781.1"/>
    </source>
</evidence>